<accession>A0ABW2PDX7</accession>
<dbReference type="Gene3D" id="1.10.357.10">
    <property type="entry name" value="Tetracycline Repressor, domain 2"/>
    <property type="match status" value="1"/>
</dbReference>
<dbReference type="Pfam" id="PF00440">
    <property type="entry name" value="TetR_N"/>
    <property type="match status" value="1"/>
</dbReference>
<evidence type="ECO:0000256" key="4">
    <source>
        <dbReference type="PROSITE-ProRule" id="PRU00335"/>
    </source>
</evidence>
<dbReference type="InterPro" id="IPR009057">
    <property type="entry name" value="Homeodomain-like_sf"/>
</dbReference>
<sequence>MAVRDGTPRQRYRDQVRAEIKQAALVQIASGGAAALSLNAVAKQLGVTGPALYKYFRNRDDLLTELISDGYDSAAAAVRAAAGAAAGRSPRERLHALAAAYREWAVTAPHLYHLLAGTPSPDYAAPPETLDRARAALGPFLAVVAHGVRPPEAEGLTAQMERWAAENAPVAAWVRAHAPEGDPATALAGAVVVWSRLHGVVSLEVQGQFDGMGHRPATLMEAEIEAFATAWNLP</sequence>
<dbReference type="PROSITE" id="PS50977">
    <property type="entry name" value="HTH_TETR_2"/>
    <property type="match status" value="1"/>
</dbReference>
<gene>
    <name evidence="6" type="ORF">ACFQSB_29800</name>
</gene>
<keyword evidence="3" id="KW-0804">Transcription</keyword>
<keyword evidence="7" id="KW-1185">Reference proteome</keyword>
<dbReference type="PANTHER" id="PTHR30055">
    <property type="entry name" value="HTH-TYPE TRANSCRIPTIONAL REGULATOR RUTR"/>
    <property type="match status" value="1"/>
</dbReference>
<dbReference type="InterPro" id="IPR050109">
    <property type="entry name" value="HTH-type_TetR-like_transc_reg"/>
</dbReference>
<protein>
    <submittedName>
        <fullName evidence="6">TetR/AcrR family transcriptional regulator</fullName>
    </submittedName>
</protein>
<dbReference type="PANTHER" id="PTHR30055:SF243">
    <property type="entry name" value="HTH-TYPE TRANSCRIPTIONAL REGULATOR RV1816"/>
    <property type="match status" value="1"/>
</dbReference>
<dbReference type="SUPFAM" id="SSF48498">
    <property type="entry name" value="Tetracyclin repressor-like, C-terminal domain"/>
    <property type="match status" value="1"/>
</dbReference>
<dbReference type="Pfam" id="PF13305">
    <property type="entry name" value="TetR_C_33"/>
    <property type="match status" value="1"/>
</dbReference>
<name>A0ABW2PDX7_9ACTN</name>
<reference evidence="7" key="1">
    <citation type="journal article" date="2019" name="Int. J. Syst. Evol. Microbiol.">
        <title>The Global Catalogue of Microorganisms (GCM) 10K type strain sequencing project: providing services to taxonomists for standard genome sequencing and annotation.</title>
        <authorList>
            <consortium name="The Broad Institute Genomics Platform"/>
            <consortium name="The Broad Institute Genome Sequencing Center for Infectious Disease"/>
            <person name="Wu L."/>
            <person name="Ma J."/>
        </authorList>
    </citation>
    <scope>NUCLEOTIDE SEQUENCE [LARGE SCALE GENOMIC DNA]</scope>
    <source>
        <strain evidence="7">CECT 7649</strain>
    </source>
</reference>
<evidence type="ECO:0000259" key="5">
    <source>
        <dbReference type="PROSITE" id="PS50977"/>
    </source>
</evidence>
<feature type="domain" description="HTH tetR-type" evidence="5">
    <location>
        <begin position="14"/>
        <end position="74"/>
    </location>
</feature>
<dbReference type="Proteomes" id="UP001596496">
    <property type="component" value="Unassembled WGS sequence"/>
</dbReference>
<evidence type="ECO:0000256" key="1">
    <source>
        <dbReference type="ARBA" id="ARBA00023015"/>
    </source>
</evidence>
<evidence type="ECO:0000313" key="7">
    <source>
        <dbReference type="Proteomes" id="UP001596496"/>
    </source>
</evidence>
<keyword evidence="2 4" id="KW-0238">DNA-binding</keyword>
<dbReference type="InterPro" id="IPR001647">
    <property type="entry name" value="HTH_TetR"/>
</dbReference>
<dbReference type="SUPFAM" id="SSF46689">
    <property type="entry name" value="Homeodomain-like"/>
    <property type="match status" value="1"/>
</dbReference>
<dbReference type="RefSeq" id="WP_380830179.1">
    <property type="nucleotide sequence ID" value="NZ_JBHTCG010000026.1"/>
</dbReference>
<comment type="caution">
    <text evidence="6">The sequence shown here is derived from an EMBL/GenBank/DDBJ whole genome shotgun (WGS) entry which is preliminary data.</text>
</comment>
<organism evidence="6 7">
    <name type="scientific">Sphaerisporangium rhizosphaerae</name>
    <dbReference type="NCBI Taxonomy" id="2269375"/>
    <lineage>
        <taxon>Bacteria</taxon>
        <taxon>Bacillati</taxon>
        <taxon>Actinomycetota</taxon>
        <taxon>Actinomycetes</taxon>
        <taxon>Streptosporangiales</taxon>
        <taxon>Streptosporangiaceae</taxon>
        <taxon>Sphaerisporangium</taxon>
    </lineage>
</organism>
<dbReference type="InterPro" id="IPR036271">
    <property type="entry name" value="Tet_transcr_reg_TetR-rel_C_sf"/>
</dbReference>
<evidence type="ECO:0000256" key="3">
    <source>
        <dbReference type="ARBA" id="ARBA00023163"/>
    </source>
</evidence>
<evidence type="ECO:0000313" key="6">
    <source>
        <dbReference type="EMBL" id="MFC7386435.1"/>
    </source>
</evidence>
<keyword evidence="1" id="KW-0805">Transcription regulation</keyword>
<dbReference type="InterPro" id="IPR025996">
    <property type="entry name" value="MT1864/Rv1816-like_C"/>
</dbReference>
<dbReference type="EMBL" id="JBHTCG010000026">
    <property type="protein sequence ID" value="MFC7386435.1"/>
    <property type="molecule type" value="Genomic_DNA"/>
</dbReference>
<feature type="DNA-binding region" description="H-T-H motif" evidence="4">
    <location>
        <begin position="37"/>
        <end position="56"/>
    </location>
</feature>
<proteinExistence type="predicted"/>
<evidence type="ECO:0000256" key="2">
    <source>
        <dbReference type="ARBA" id="ARBA00023125"/>
    </source>
</evidence>